<keyword evidence="2" id="KW-0238">DNA-binding</keyword>
<dbReference type="SUPFAM" id="SSF48008">
    <property type="entry name" value="GntR ligand-binding domain-like"/>
    <property type="match status" value="1"/>
</dbReference>
<dbReference type="Gene3D" id="1.20.120.530">
    <property type="entry name" value="GntR ligand-binding domain-like"/>
    <property type="match status" value="1"/>
</dbReference>
<dbReference type="Proteomes" id="UP000194137">
    <property type="component" value="Chromosome"/>
</dbReference>
<dbReference type="GO" id="GO:0003700">
    <property type="term" value="F:DNA-binding transcription factor activity"/>
    <property type="evidence" value="ECO:0007669"/>
    <property type="project" value="InterPro"/>
</dbReference>
<protein>
    <submittedName>
        <fullName evidence="4">GntR family transcriptional regulator</fullName>
    </submittedName>
</protein>
<gene>
    <name evidence="4" type="ORF">CAK95_27670</name>
</gene>
<dbReference type="EMBL" id="CP021112">
    <property type="protein sequence ID" value="ARQ02468.1"/>
    <property type="molecule type" value="Genomic_DNA"/>
</dbReference>
<reference evidence="4 5" key="1">
    <citation type="submission" date="2017-05" db="EMBL/GenBank/DDBJ databases">
        <title>Full genome sequence of Pseudorhodoplanes sinuspersici.</title>
        <authorList>
            <person name="Dastgheib S.M.M."/>
            <person name="Shavandi M."/>
            <person name="Tirandaz H."/>
        </authorList>
    </citation>
    <scope>NUCLEOTIDE SEQUENCE [LARGE SCALE GENOMIC DNA]</scope>
    <source>
        <strain evidence="4 5">RIPI110</strain>
    </source>
</reference>
<evidence type="ECO:0000256" key="2">
    <source>
        <dbReference type="ARBA" id="ARBA00023125"/>
    </source>
</evidence>
<dbReference type="STRING" id="1235591.CAK95_27670"/>
<dbReference type="SMART" id="SM00345">
    <property type="entry name" value="HTH_GNTR"/>
    <property type="match status" value="1"/>
</dbReference>
<dbReference type="PANTHER" id="PTHR43537:SF24">
    <property type="entry name" value="GLUCONATE OPERON TRANSCRIPTIONAL REPRESSOR"/>
    <property type="match status" value="1"/>
</dbReference>
<dbReference type="GO" id="GO:0003677">
    <property type="term" value="F:DNA binding"/>
    <property type="evidence" value="ECO:0007669"/>
    <property type="project" value="UniProtKB-KW"/>
</dbReference>
<dbReference type="CDD" id="cd07377">
    <property type="entry name" value="WHTH_GntR"/>
    <property type="match status" value="1"/>
</dbReference>
<dbReference type="InterPro" id="IPR036388">
    <property type="entry name" value="WH-like_DNA-bd_sf"/>
</dbReference>
<evidence type="ECO:0000313" key="5">
    <source>
        <dbReference type="Proteomes" id="UP000194137"/>
    </source>
</evidence>
<dbReference type="PROSITE" id="PS50949">
    <property type="entry name" value="HTH_GNTR"/>
    <property type="match status" value="1"/>
</dbReference>
<proteinExistence type="predicted"/>
<dbReference type="InterPro" id="IPR036390">
    <property type="entry name" value="WH_DNA-bd_sf"/>
</dbReference>
<dbReference type="SUPFAM" id="SSF46785">
    <property type="entry name" value="Winged helix' DNA-binding domain"/>
    <property type="match status" value="1"/>
</dbReference>
<dbReference type="PANTHER" id="PTHR43537">
    <property type="entry name" value="TRANSCRIPTIONAL REGULATOR, GNTR FAMILY"/>
    <property type="match status" value="1"/>
</dbReference>
<evidence type="ECO:0000256" key="1">
    <source>
        <dbReference type="ARBA" id="ARBA00023015"/>
    </source>
</evidence>
<accession>A0A1W6ZYX0</accession>
<dbReference type="PRINTS" id="PR00035">
    <property type="entry name" value="HTHGNTR"/>
</dbReference>
<name>A0A1W6ZYX0_9HYPH</name>
<dbReference type="OrthoDB" id="9788098at2"/>
<dbReference type="InterPro" id="IPR000524">
    <property type="entry name" value="Tscrpt_reg_HTH_GntR"/>
</dbReference>
<dbReference type="AlphaFoldDB" id="A0A1W6ZYX0"/>
<dbReference type="Pfam" id="PF00392">
    <property type="entry name" value="GntR"/>
    <property type="match status" value="1"/>
</dbReference>
<dbReference type="Pfam" id="PF07729">
    <property type="entry name" value="FCD"/>
    <property type="match status" value="1"/>
</dbReference>
<sequence length="218" mass="23859">MDLKVSPVSVQQQAASKLRAAILAGVFQPGERLVEADLCERLGVSRPSVREALRSLEAEKLVAIVPNRGPLVPLITWEQAREIYQVRVLLEAEAAAACAQSLTPDSIRRMQDALADFIKADKEDNAVERVNATSRFYDEILNGCGNSVIKDILNGLLARVTFLRSRTMSAPGRAKHSAQEMAAMLQAIQKRDSDAARKAAAQHVERASRAAQAIFEKQ</sequence>
<organism evidence="4 5">
    <name type="scientific">Pseudorhodoplanes sinuspersici</name>
    <dbReference type="NCBI Taxonomy" id="1235591"/>
    <lineage>
        <taxon>Bacteria</taxon>
        <taxon>Pseudomonadati</taxon>
        <taxon>Pseudomonadota</taxon>
        <taxon>Alphaproteobacteria</taxon>
        <taxon>Hyphomicrobiales</taxon>
        <taxon>Pseudorhodoplanes</taxon>
    </lineage>
</organism>
<dbReference type="InterPro" id="IPR011711">
    <property type="entry name" value="GntR_C"/>
</dbReference>
<dbReference type="Gene3D" id="1.10.10.10">
    <property type="entry name" value="Winged helix-like DNA-binding domain superfamily/Winged helix DNA-binding domain"/>
    <property type="match status" value="1"/>
</dbReference>
<keyword evidence="3" id="KW-0804">Transcription</keyword>
<dbReference type="RefSeq" id="WP_086090900.1">
    <property type="nucleotide sequence ID" value="NZ_CP021112.1"/>
</dbReference>
<dbReference type="InterPro" id="IPR008920">
    <property type="entry name" value="TF_FadR/GntR_C"/>
</dbReference>
<keyword evidence="1" id="KW-0805">Transcription regulation</keyword>
<evidence type="ECO:0000313" key="4">
    <source>
        <dbReference type="EMBL" id="ARQ02468.1"/>
    </source>
</evidence>
<dbReference type="SMART" id="SM00895">
    <property type="entry name" value="FCD"/>
    <property type="match status" value="1"/>
</dbReference>
<evidence type="ECO:0000256" key="3">
    <source>
        <dbReference type="ARBA" id="ARBA00023163"/>
    </source>
</evidence>
<dbReference type="KEGG" id="psin:CAK95_27670"/>
<keyword evidence="5" id="KW-1185">Reference proteome</keyword>